<evidence type="ECO:0000256" key="3">
    <source>
        <dbReference type="ARBA" id="ARBA00022771"/>
    </source>
</evidence>
<dbReference type="PANTHER" id="PTHR46179">
    <property type="entry name" value="ZINC FINGER PROTEIN"/>
    <property type="match status" value="1"/>
</dbReference>
<feature type="domain" description="C2H2-type" evidence="9">
    <location>
        <begin position="103"/>
        <end position="131"/>
    </location>
</feature>
<dbReference type="GO" id="GO:0008270">
    <property type="term" value="F:zinc ion binding"/>
    <property type="evidence" value="ECO:0007669"/>
    <property type="project" value="UniProtKB-KW"/>
</dbReference>
<keyword evidence="4" id="KW-0862">Zinc</keyword>
<dbReference type="OrthoDB" id="2687452at2759"/>
<feature type="domain" description="C2H2-type" evidence="9">
    <location>
        <begin position="132"/>
        <end position="154"/>
    </location>
</feature>
<comment type="subcellular location">
    <subcellularLocation>
        <location evidence="1">Nucleus</location>
    </subcellularLocation>
</comment>
<keyword evidence="10" id="KW-1185">Reference proteome</keyword>
<evidence type="ECO:0000256" key="8">
    <source>
        <dbReference type="PROSITE-ProRule" id="PRU00042"/>
    </source>
</evidence>
<dbReference type="PROSITE" id="PS00028">
    <property type="entry name" value="ZINC_FINGER_C2H2_1"/>
    <property type="match status" value="7"/>
</dbReference>
<evidence type="ECO:0000256" key="1">
    <source>
        <dbReference type="ARBA" id="ARBA00004123"/>
    </source>
</evidence>
<keyword evidence="7" id="KW-0539">Nucleus</keyword>
<dbReference type="PANTHER" id="PTHR46179:SF13">
    <property type="entry name" value="C2H2-TYPE DOMAIN-CONTAINING PROTEIN"/>
    <property type="match status" value="1"/>
</dbReference>
<dbReference type="Gene3D" id="3.30.160.60">
    <property type="entry name" value="Classic Zinc Finger"/>
    <property type="match status" value="4"/>
</dbReference>
<feature type="domain" description="C2H2-type" evidence="9">
    <location>
        <begin position="246"/>
        <end position="276"/>
    </location>
</feature>
<dbReference type="GeneID" id="100650598"/>
<proteinExistence type="predicted"/>
<dbReference type="Proteomes" id="UP000835206">
    <property type="component" value="Chromosome 6"/>
</dbReference>
<organism evidence="10 11">
    <name type="scientific">Bombus terrestris</name>
    <name type="common">Buff-tailed bumblebee</name>
    <name type="synonym">Apis terrestris</name>
    <dbReference type="NCBI Taxonomy" id="30195"/>
    <lineage>
        <taxon>Eukaryota</taxon>
        <taxon>Metazoa</taxon>
        <taxon>Ecdysozoa</taxon>
        <taxon>Arthropoda</taxon>
        <taxon>Hexapoda</taxon>
        <taxon>Insecta</taxon>
        <taxon>Pterygota</taxon>
        <taxon>Neoptera</taxon>
        <taxon>Endopterygota</taxon>
        <taxon>Hymenoptera</taxon>
        <taxon>Apocrita</taxon>
        <taxon>Aculeata</taxon>
        <taxon>Apoidea</taxon>
        <taxon>Anthophila</taxon>
        <taxon>Apidae</taxon>
        <taxon>Bombus</taxon>
        <taxon>Bombus</taxon>
    </lineage>
</organism>
<feature type="domain" description="C2H2-type" evidence="9">
    <location>
        <begin position="159"/>
        <end position="186"/>
    </location>
</feature>
<reference evidence="11" key="1">
    <citation type="submission" date="2025-08" db="UniProtKB">
        <authorList>
            <consortium name="RefSeq"/>
        </authorList>
    </citation>
    <scope>IDENTIFICATION</scope>
</reference>
<keyword evidence="3 8" id="KW-0863">Zinc-finger</keyword>
<dbReference type="PROSITE" id="PS50157">
    <property type="entry name" value="ZINC_FINGER_C2H2_2"/>
    <property type="match status" value="8"/>
</dbReference>
<gene>
    <name evidence="11" type="primary">LOC100650598</name>
</gene>
<evidence type="ECO:0000256" key="5">
    <source>
        <dbReference type="ARBA" id="ARBA00023015"/>
    </source>
</evidence>
<keyword evidence="5" id="KW-0805">Transcription regulation</keyword>
<feature type="domain" description="C2H2-type" evidence="9">
    <location>
        <begin position="276"/>
        <end position="304"/>
    </location>
</feature>
<feature type="domain" description="C2H2-type" evidence="9">
    <location>
        <begin position="217"/>
        <end position="244"/>
    </location>
</feature>
<evidence type="ECO:0000313" key="11">
    <source>
        <dbReference type="RefSeq" id="XP_012164569.1"/>
    </source>
</evidence>
<evidence type="ECO:0000259" key="9">
    <source>
        <dbReference type="PROSITE" id="PS50157"/>
    </source>
</evidence>
<dbReference type="GO" id="GO:0006357">
    <property type="term" value="P:regulation of transcription by RNA polymerase II"/>
    <property type="evidence" value="ECO:0007669"/>
    <property type="project" value="TreeGrafter"/>
</dbReference>
<evidence type="ECO:0000256" key="7">
    <source>
        <dbReference type="ARBA" id="ARBA00023242"/>
    </source>
</evidence>
<dbReference type="InterPro" id="IPR013087">
    <property type="entry name" value="Znf_C2H2_type"/>
</dbReference>
<dbReference type="SMART" id="SM00355">
    <property type="entry name" value="ZnF_C2H2"/>
    <property type="match status" value="8"/>
</dbReference>
<accession>A0A9B2JP55</accession>
<feature type="domain" description="C2H2-type" evidence="9">
    <location>
        <begin position="72"/>
        <end position="101"/>
    </location>
</feature>
<name>A0A9B2JP55_BOMTE</name>
<keyword evidence="2" id="KW-0479">Metal-binding</keyword>
<keyword evidence="6" id="KW-0804">Transcription</keyword>
<dbReference type="AlphaFoldDB" id="A0A9B2JP55"/>
<sequence>MELYVTSPVLLVGKMFIFTNVHREGKYTFVLATSKSSAICPLEAIIHGAYFWLNFFWKHRRSSYLSLFVRDYKCTYPECDKAYTNNCHLKRHMESHNAIKKLYKCPECSLHITNQHNLKRHYNTMHVNRDKLTCKECNETFVKKYQFKIHMAKHNSVLHKCDECNKSFTNITKFKEHKTYHEGGGKQYPCSMPGCNEVFKKWLLLCAHKKTQHVNDYKCKNCDKIFLSKRHLKIHSQVHMENRSVIPCPFEKCPRVYYFKNNLTHHIRTYHLGETYECDICKIKIGTKQRLAVHIQKLHMSEKRIKEIKKKLQRKKRKDAGVVKRSALSKLVGINLPAKVEKMVLKGEETIPYLEQLETESNYNADCNYLISIT</sequence>
<feature type="domain" description="C2H2-type" evidence="9">
    <location>
        <begin position="188"/>
        <end position="218"/>
    </location>
</feature>
<dbReference type="Pfam" id="PF00096">
    <property type="entry name" value="zf-C2H2"/>
    <property type="match status" value="4"/>
</dbReference>
<dbReference type="RefSeq" id="XP_012164569.1">
    <property type="nucleotide sequence ID" value="XM_012309179.3"/>
</dbReference>
<evidence type="ECO:0000256" key="2">
    <source>
        <dbReference type="ARBA" id="ARBA00022723"/>
    </source>
</evidence>
<evidence type="ECO:0000256" key="6">
    <source>
        <dbReference type="ARBA" id="ARBA00023163"/>
    </source>
</evidence>
<dbReference type="InterPro" id="IPR051061">
    <property type="entry name" value="Zinc_finger_trans_reg"/>
</dbReference>
<evidence type="ECO:0000313" key="10">
    <source>
        <dbReference type="Proteomes" id="UP000835206"/>
    </source>
</evidence>
<protein>
    <submittedName>
        <fullName evidence="11">Transcription factor IIIA isoform X1</fullName>
    </submittedName>
</protein>
<dbReference type="SUPFAM" id="SSF57667">
    <property type="entry name" value="beta-beta-alpha zinc fingers"/>
    <property type="match status" value="4"/>
</dbReference>
<evidence type="ECO:0000256" key="4">
    <source>
        <dbReference type="ARBA" id="ARBA00022833"/>
    </source>
</evidence>
<dbReference type="InterPro" id="IPR036236">
    <property type="entry name" value="Znf_C2H2_sf"/>
</dbReference>
<dbReference type="GO" id="GO:0005634">
    <property type="term" value="C:nucleus"/>
    <property type="evidence" value="ECO:0007669"/>
    <property type="project" value="UniProtKB-SubCell"/>
</dbReference>